<gene>
    <name evidence="1" type="ordered locus">midi_00818</name>
</gene>
<name>F7XWQ9_MIDMI</name>
<keyword evidence="2" id="KW-1185">Reference proteome</keyword>
<sequence length="55" mass="6229">MLGDMEYKSAFCNYLRKGTEHSLSNLEIKSSLVGNNNEFGYSITTRVSEQISDFC</sequence>
<dbReference type="HOGENOM" id="CLU_3027293_0_0_5"/>
<dbReference type="Proteomes" id="UP000006639">
    <property type="component" value="Chromosome"/>
</dbReference>
<dbReference type="EMBL" id="CP002130">
    <property type="protein sequence ID" value="AEI89108.1"/>
    <property type="molecule type" value="Genomic_DNA"/>
</dbReference>
<accession>F7XWQ9</accession>
<organism evidence="1 2">
    <name type="scientific">Midichloria mitochondrii (strain IricVA)</name>
    <dbReference type="NCBI Taxonomy" id="696127"/>
    <lineage>
        <taxon>Bacteria</taxon>
        <taxon>Pseudomonadati</taxon>
        <taxon>Pseudomonadota</taxon>
        <taxon>Alphaproteobacteria</taxon>
        <taxon>Rickettsiales</taxon>
        <taxon>Candidatus Midichloriaceae</taxon>
        <taxon>Candidatus Midichloria</taxon>
    </lineage>
</organism>
<evidence type="ECO:0000313" key="1">
    <source>
        <dbReference type="EMBL" id="AEI89108.1"/>
    </source>
</evidence>
<dbReference type="STRING" id="696127.midi_00818"/>
<dbReference type="KEGG" id="mmn:midi_00818"/>
<evidence type="ECO:0000313" key="2">
    <source>
        <dbReference type="Proteomes" id="UP000006639"/>
    </source>
</evidence>
<protein>
    <submittedName>
        <fullName evidence="1">Putative phage protein</fullName>
    </submittedName>
</protein>
<dbReference type="AlphaFoldDB" id="F7XWQ9"/>
<proteinExistence type="predicted"/>
<reference evidence="1 2" key="1">
    <citation type="journal article" date="2011" name="Mol. Biol. Evol.">
        <title>Phylogenomic evidence for the presence of a flagellum and cbb3 oxidase in the free-living mitochondrial ancestor.</title>
        <authorList>
            <person name="Sassera D."/>
            <person name="Lo N."/>
            <person name="Epis S."/>
            <person name="D'Auria G."/>
            <person name="Montagna M."/>
            <person name="Comandatore F."/>
            <person name="Horner D."/>
            <person name="Pereto J."/>
            <person name="Luciano A.M."/>
            <person name="Franciosi F."/>
            <person name="Ferri E."/>
            <person name="Crotti E."/>
            <person name="Bazzocchi C."/>
            <person name="Daffonchio D."/>
            <person name="Sacchi L."/>
            <person name="Moya A."/>
            <person name="Latorre A."/>
            <person name="Bandi C."/>
        </authorList>
    </citation>
    <scope>NUCLEOTIDE SEQUENCE [LARGE SCALE GENOMIC DNA]</scope>
    <source>
        <strain evidence="1 2">IricVA</strain>
    </source>
</reference>